<evidence type="ECO:0000256" key="1">
    <source>
        <dbReference type="SAM" id="MobiDB-lite"/>
    </source>
</evidence>
<feature type="region of interest" description="Disordered" evidence="1">
    <location>
        <begin position="323"/>
        <end position="375"/>
    </location>
</feature>
<protein>
    <recommendedName>
        <fullName evidence="4">DNA methylase adenine-specific domain-containing protein</fullName>
    </recommendedName>
</protein>
<organism evidence="2 3">
    <name type="scientific">Kouleothrix aurantiaca</name>
    <dbReference type="NCBI Taxonomy" id="186479"/>
    <lineage>
        <taxon>Bacteria</taxon>
        <taxon>Bacillati</taxon>
        <taxon>Chloroflexota</taxon>
        <taxon>Chloroflexia</taxon>
        <taxon>Chloroflexales</taxon>
        <taxon>Roseiflexineae</taxon>
        <taxon>Roseiflexaceae</taxon>
        <taxon>Kouleothrix</taxon>
    </lineage>
</organism>
<name>A0A0N8PSW5_9CHLR</name>
<reference evidence="2 3" key="1">
    <citation type="submission" date="2015-09" db="EMBL/GenBank/DDBJ databases">
        <title>Draft genome sequence of Kouleothrix aurantiaca JCM 19913.</title>
        <authorList>
            <person name="Hemp J."/>
        </authorList>
    </citation>
    <scope>NUCLEOTIDE SEQUENCE [LARGE SCALE GENOMIC DNA]</scope>
    <source>
        <strain evidence="2 3">COM-B</strain>
    </source>
</reference>
<accession>A0A0N8PSW5</accession>
<proteinExistence type="predicted"/>
<dbReference type="EMBL" id="LJCR01000163">
    <property type="protein sequence ID" value="KPV53861.1"/>
    <property type="molecule type" value="Genomic_DNA"/>
</dbReference>
<keyword evidence="3" id="KW-1185">Reference proteome</keyword>
<comment type="caution">
    <text evidence="2">The sequence shown here is derived from an EMBL/GenBank/DDBJ whole genome shotgun (WGS) entry which is preliminary data.</text>
</comment>
<evidence type="ECO:0008006" key="4">
    <source>
        <dbReference type="Google" id="ProtNLM"/>
    </source>
</evidence>
<evidence type="ECO:0000313" key="3">
    <source>
        <dbReference type="Proteomes" id="UP000050509"/>
    </source>
</evidence>
<feature type="compositionally biased region" description="Basic residues" evidence="1">
    <location>
        <begin position="1"/>
        <end position="10"/>
    </location>
</feature>
<dbReference type="AlphaFoldDB" id="A0A0N8PSW5"/>
<feature type="region of interest" description="Disordered" evidence="1">
    <location>
        <begin position="1"/>
        <end position="34"/>
    </location>
</feature>
<evidence type="ECO:0000313" key="2">
    <source>
        <dbReference type="EMBL" id="KPV53861.1"/>
    </source>
</evidence>
<gene>
    <name evidence="2" type="ORF">SE17_07155</name>
</gene>
<dbReference type="Proteomes" id="UP000050509">
    <property type="component" value="Unassembled WGS sequence"/>
</dbReference>
<dbReference type="Gene3D" id="3.40.50.150">
    <property type="entry name" value="Vaccinia Virus protein VP39"/>
    <property type="match status" value="1"/>
</dbReference>
<sequence length="375" mass="41696">MMGKVSRTKRERRDGNEAGKGMRRVAPGSPVDPGADGVIIDPDLIWHPPSEPIDDMLETLDGITRRTGHGHNTVFRDWVAFCDGVLRTLPLHLRQAALKESIVQMPQDTPDDVRQVWRDLDQRYGQHTDLALQQFSQVLWQLMQAASTCVADWLGVMFMRWKLGNGADQFFTPWNAAKLMAEMSLLEQEVHKAVMAALEDERNEAGKILRFMLPVAAAMSEAGQQEFWRTKLLPAALPYIKPIPFIDTCCGSGVMLLAASTTVPAWANRLGIVNYFGVDLDPFCALMTRVQCMLYGLNGYQANLELSLLDALEARGITLPTPEQRQAWDDTAAGAADEHAAADPPSPQRPRRRGLRRVPEGIVVVDTPSEEDIIT</sequence>
<dbReference type="SUPFAM" id="SSF53335">
    <property type="entry name" value="S-adenosyl-L-methionine-dependent methyltransferases"/>
    <property type="match status" value="1"/>
</dbReference>
<dbReference type="InterPro" id="IPR029063">
    <property type="entry name" value="SAM-dependent_MTases_sf"/>
</dbReference>